<keyword evidence="2" id="KW-1185">Reference proteome</keyword>
<dbReference type="AlphaFoldDB" id="A0AAI9TVV2"/>
<evidence type="ECO:0000313" key="1">
    <source>
        <dbReference type="EMBL" id="KAK1446937.1"/>
    </source>
</evidence>
<gene>
    <name evidence="1" type="ORF">CCUS01_02496</name>
</gene>
<comment type="caution">
    <text evidence="1">The sequence shown here is derived from an EMBL/GenBank/DDBJ whole genome shotgun (WGS) entry which is preliminary data.</text>
</comment>
<protein>
    <submittedName>
        <fullName evidence="1">Uncharacterized protein</fullName>
    </submittedName>
</protein>
<reference evidence="1" key="1">
    <citation type="submission" date="2016-11" db="EMBL/GenBank/DDBJ databases">
        <title>The genome sequence of Colletotrichum cuscutae.</title>
        <authorList>
            <person name="Baroncelli R."/>
        </authorList>
    </citation>
    <scope>NUCLEOTIDE SEQUENCE</scope>
    <source>
        <strain evidence="1">IMI 304802</strain>
    </source>
</reference>
<dbReference type="Proteomes" id="UP001239213">
    <property type="component" value="Unassembled WGS sequence"/>
</dbReference>
<organism evidence="1 2">
    <name type="scientific">Colletotrichum cuscutae</name>
    <dbReference type="NCBI Taxonomy" id="1209917"/>
    <lineage>
        <taxon>Eukaryota</taxon>
        <taxon>Fungi</taxon>
        <taxon>Dikarya</taxon>
        <taxon>Ascomycota</taxon>
        <taxon>Pezizomycotina</taxon>
        <taxon>Sordariomycetes</taxon>
        <taxon>Hypocreomycetidae</taxon>
        <taxon>Glomerellales</taxon>
        <taxon>Glomerellaceae</taxon>
        <taxon>Colletotrichum</taxon>
        <taxon>Colletotrichum acutatum species complex</taxon>
    </lineage>
</organism>
<name>A0AAI9TVV2_9PEZI</name>
<accession>A0AAI9TVV2</accession>
<sequence>MLNLYRTGSLAHCTSGHASVLDAHGEESDSLIFGPNWLSDTSGVDKLRLVREGKRTTRDRRRLRIGPTYRAPLRYDPTIFSTSPRGLLSGPPAFPFYHRGIVLDLPTDRNNTTHHLLNFMMELAIRIKRFAGNLWSRNGKFEKEYFNARRKPAPPSLSICDSDKDGLAGAPFENGGLTQFRGAKSRLNCFKQAKAA</sequence>
<proteinExistence type="predicted"/>
<evidence type="ECO:0000313" key="2">
    <source>
        <dbReference type="Proteomes" id="UP001239213"/>
    </source>
</evidence>
<dbReference type="EMBL" id="MPDP01000315">
    <property type="protein sequence ID" value="KAK1446937.1"/>
    <property type="molecule type" value="Genomic_DNA"/>
</dbReference>